<dbReference type="InterPro" id="IPR008921">
    <property type="entry name" value="DNA_pol3_clamp-load_cplx_C"/>
</dbReference>
<evidence type="ECO:0000256" key="2">
    <source>
        <dbReference type="ARBA" id="ARBA00022741"/>
    </source>
</evidence>
<reference evidence="5 6" key="1">
    <citation type="submission" date="2021-03" db="EMBL/GenBank/DDBJ databases">
        <title>Genomic Encyclopedia of Type Strains, Phase IV (KMG-IV): sequencing the most valuable type-strain genomes for metagenomic binning, comparative biology and taxonomic classification.</title>
        <authorList>
            <person name="Goeker M."/>
        </authorList>
    </citation>
    <scope>NUCLEOTIDE SEQUENCE [LARGE SCALE GENOMIC DNA]</scope>
    <source>
        <strain evidence="5 6">DSM 1289</strain>
    </source>
</reference>
<dbReference type="InterPro" id="IPR021886">
    <property type="entry name" value="MgsA_C"/>
</dbReference>
<feature type="domain" description="AAA+ ATPase" evidence="4">
    <location>
        <begin position="36"/>
        <end position="152"/>
    </location>
</feature>
<dbReference type="InterPro" id="IPR027417">
    <property type="entry name" value="P-loop_NTPase"/>
</dbReference>
<dbReference type="SMART" id="SM00382">
    <property type="entry name" value="AAA"/>
    <property type="match status" value="1"/>
</dbReference>
<comment type="similarity">
    <text evidence="1">Belongs to the AAA ATPase family. RarA/MGS1/WRNIP1 subfamily.</text>
</comment>
<comment type="caution">
    <text evidence="5">The sequence shown here is derived from an EMBL/GenBank/DDBJ whole genome shotgun (WGS) entry which is preliminary data.</text>
</comment>
<dbReference type="Gene3D" id="1.10.3710.10">
    <property type="entry name" value="DNA polymerase III clamp loader subunits, C-terminal domain"/>
    <property type="match status" value="1"/>
</dbReference>
<keyword evidence="2" id="KW-0547">Nucleotide-binding</keyword>
<dbReference type="Gene3D" id="1.10.8.60">
    <property type="match status" value="1"/>
</dbReference>
<gene>
    <name evidence="5" type="ORF">J2Z43_000916</name>
</gene>
<dbReference type="InterPro" id="IPR003959">
    <property type="entry name" value="ATPase_AAA_core"/>
</dbReference>
<dbReference type="Proteomes" id="UP000767291">
    <property type="component" value="Unassembled WGS sequence"/>
</dbReference>
<organism evidence="5 6">
    <name type="scientific">Metaclostridioides mangenotii</name>
    <dbReference type="NCBI Taxonomy" id="1540"/>
    <lineage>
        <taxon>Bacteria</taxon>
        <taxon>Bacillati</taxon>
        <taxon>Bacillota</taxon>
        <taxon>Clostridia</taxon>
        <taxon>Peptostreptococcales</taxon>
        <taxon>Peptostreptococcaceae</taxon>
        <taxon>Metaclostridioides</taxon>
    </lineage>
</organism>
<proteinExistence type="inferred from homology"/>
<accession>A0ABS4E9D6</accession>
<keyword evidence="6" id="KW-1185">Reference proteome</keyword>
<dbReference type="InterPro" id="IPR051314">
    <property type="entry name" value="AAA_ATPase_RarA/MGS1/WRNIP1"/>
</dbReference>
<dbReference type="RefSeq" id="WP_209456023.1">
    <property type="nucleotide sequence ID" value="NZ_BAAACS010000012.1"/>
</dbReference>
<evidence type="ECO:0000256" key="3">
    <source>
        <dbReference type="ARBA" id="ARBA00022840"/>
    </source>
</evidence>
<dbReference type="Pfam" id="PF12002">
    <property type="entry name" value="MgsA_C"/>
    <property type="match status" value="1"/>
</dbReference>
<evidence type="ECO:0000256" key="1">
    <source>
        <dbReference type="ARBA" id="ARBA00008959"/>
    </source>
</evidence>
<evidence type="ECO:0000313" key="5">
    <source>
        <dbReference type="EMBL" id="MBP1854526.1"/>
    </source>
</evidence>
<evidence type="ECO:0000313" key="6">
    <source>
        <dbReference type="Proteomes" id="UP000767291"/>
    </source>
</evidence>
<dbReference type="Gene3D" id="3.40.50.300">
    <property type="entry name" value="P-loop containing nucleotide triphosphate hydrolases"/>
    <property type="match status" value="1"/>
</dbReference>
<dbReference type="PANTHER" id="PTHR13779:SF7">
    <property type="entry name" value="ATPASE WRNIP1"/>
    <property type="match status" value="1"/>
</dbReference>
<dbReference type="PANTHER" id="PTHR13779">
    <property type="entry name" value="WERNER HELICASE-INTERACTING PROTEIN 1 FAMILY MEMBER"/>
    <property type="match status" value="1"/>
</dbReference>
<name>A0ABS4E9D6_9FIRM</name>
<dbReference type="CDD" id="cd00009">
    <property type="entry name" value="AAA"/>
    <property type="match status" value="1"/>
</dbReference>
<dbReference type="InterPro" id="IPR032423">
    <property type="entry name" value="AAA_assoc_2"/>
</dbReference>
<dbReference type="CDD" id="cd18139">
    <property type="entry name" value="HLD_clamp_RarA"/>
    <property type="match status" value="1"/>
</dbReference>
<dbReference type="EMBL" id="JAGGJX010000001">
    <property type="protein sequence ID" value="MBP1854526.1"/>
    <property type="molecule type" value="Genomic_DNA"/>
</dbReference>
<sequence length="417" mass="46726">MPLADKIRPNTLDDVVGQRHIIGKGKVLTKILESGFLPNMIFYGPPGVGKTTVSEIIAKKSNKGFYKINATNSSLEDIKKIIAKLDEIDNINGILLYIDEIQSFNKKQQQSILEFMENGQITLIASTTENPYHYVYKALISRSTVFEFKPVEKAEIQRGLKRAIDILKEDSFMEIEYTDAALESIADICDGDMRVALNTLEVAVYSTKPNRENIVKVDPEAVKKSSLNKTLNFDRDGDSHYDILSAFQKSIRGSDPQASVHYLARLVKGGDLISICRRLLVIACEDVGLAYPNAIVVVKACVDAAMQLGFPEARIPLAQATVLLATSPKSNSAYLSIDKALEELDNEYVGDIPSYLKGSGKYSNDGCEVYKYSHDYENHYIKQQYLPNEIKDSKYYIPQENKTEKGIKNHLDFLDKK</sequence>
<evidence type="ECO:0000259" key="4">
    <source>
        <dbReference type="SMART" id="SM00382"/>
    </source>
</evidence>
<protein>
    <submittedName>
        <fullName evidence="5">ATPase</fullName>
    </submittedName>
</protein>
<dbReference type="Pfam" id="PF16193">
    <property type="entry name" value="AAA_assoc_2"/>
    <property type="match status" value="1"/>
</dbReference>
<dbReference type="Gene3D" id="1.20.272.10">
    <property type="match status" value="1"/>
</dbReference>
<dbReference type="SUPFAM" id="SSF48019">
    <property type="entry name" value="post-AAA+ oligomerization domain-like"/>
    <property type="match status" value="1"/>
</dbReference>
<keyword evidence="3" id="KW-0067">ATP-binding</keyword>
<dbReference type="Pfam" id="PF00004">
    <property type="entry name" value="AAA"/>
    <property type="match status" value="1"/>
</dbReference>
<dbReference type="InterPro" id="IPR003593">
    <property type="entry name" value="AAA+_ATPase"/>
</dbReference>
<dbReference type="SUPFAM" id="SSF52540">
    <property type="entry name" value="P-loop containing nucleoside triphosphate hydrolases"/>
    <property type="match status" value="1"/>
</dbReference>